<keyword evidence="3" id="KW-0677">Repeat</keyword>
<evidence type="ECO:0000256" key="3">
    <source>
        <dbReference type="ARBA" id="ARBA00022737"/>
    </source>
</evidence>
<evidence type="ECO:0000256" key="5">
    <source>
        <dbReference type="ARBA" id="ARBA00023273"/>
    </source>
</evidence>
<dbReference type="EMBL" id="KI913952">
    <property type="protein sequence ID" value="ETW09513.1"/>
    <property type="molecule type" value="Genomic_DNA"/>
</dbReference>
<accession>A0A024UV48</accession>
<dbReference type="OrthoDB" id="6334211at2759"/>
<organism evidence="6">
    <name type="scientific">Aphanomyces invadans</name>
    <dbReference type="NCBI Taxonomy" id="157072"/>
    <lineage>
        <taxon>Eukaryota</taxon>
        <taxon>Sar</taxon>
        <taxon>Stramenopiles</taxon>
        <taxon>Oomycota</taxon>
        <taxon>Saprolegniomycetes</taxon>
        <taxon>Saprolegniales</taxon>
        <taxon>Verrucalvaceae</taxon>
        <taxon>Aphanomyces</taxon>
    </lineage>
</organism>
<comment type="subcellular location">
    <subcellularLocation>
        <location evidence="1">Cell projection</location>
        <location evidence="1">Cilium</location>
    </subcellularLocation>
</comment>
<dbReference type="eggNOG" id="KOG0531">
    <property type="taxonomic scope" value="Eukaryota"/>
</dbReference>
<evidence type="ECO:0000313" key="6">
    <source>
        <dbReference type="EMBL" id="ETW09513.1"/>
    </source>
</evidence>
<evidence type="ECO:0000256" key="1">
    <source>
        <dbReference type="ARBA" id="ARBA00004138"/>
    </source>
</evidence>
<sequence>MPPKWAWTPVPPSQVSPLWQIAPDAIKPITLFSVKFKQLASFESLQLSTPQGSAPPTPLPFPLATVVVVDGSINRMRSLRGIEAFPNVRELLLSLNQLSTLPSLHHLELLRVLHVGNNYLTSLSWIWHPNVLVHLNVSGNEITTLDGIAVCSGNLQILNVSENKLASLDGVQHLIHLRELWAQANHIQDAGVAHAMPLSRLQILSLGQNQLANLDAVAHVVMTLPSLENISFLDNPVTQCEAYRMRLCQHPGLRVVDSKTITVAMRQSFDRLRNMKDVDKLVEHTTIEYLAHIDAQKHVLDEGIRVHRAREQRMFDAYTRYKHSTERELEDCVQFAHVLTTRNRTGYLMSNAGLEEWKRQLQKLQASSACPATNGPSLERRPPAPSLALQHEAPHTWRNVKAIELSQREGEGRVTATTASLPTSAHYRRKQVEQDNRVEAALALANELKVDAVPEMQAAVHRLRSKHQTVVHERETAATAIQTAWRRRRQARTARTQKPIGSVAAVVAEAAATAAPHRFKFSLWRRSKR</sequence>
<keyword evidence="4" id="KW-0969">Cilium</keyword>
<protein>
    <recommendedName>
        <fullName evidence="7">U2A'/phosphoprotein 32 family A C-terminal domain-containing protein</fullName>
    </recommendedName>
</protein>
<dbReference type="AlphaFoldDB" id="A0A024UV48"/>
<dbReference type="PROSITE" id="PS51450">
    <property type="entry name" value="LRR"/>
    <property type="match status" value="3"/>
</dbReference>
<dbReference type="PANTHER" id="PTHR45973:SF9">
    <property type="entry name" value="LEUCINE-RICH REPEAT-CONTAINING PROTEIN 46"/>
    <property type="match status" value="1"/>
</dbReference>
<dbReference type="GeneID" id="20077129"/>
<dbReference type="STRING" id="157072.A0A024UV48"/>
<dbReference type="Pfam" id="PF14580">
    <property type="entry name" value="LRR_9"/>
    <property type="match status" value="1"/>
</dbReference>
<evidence type="ECO:0008006" key="7">
    <source>
        <dbReference type="Google" id="ProtNLM"/>
    </source>
</evidence>
<dbReference type="Gene3D" id="3.80.10.10">
    <property type="entry name" value="Ribonuclease Inhibitor"/>
    <property type="match status" value="2"/>
</dbReference>
<proteinExistence type="predicted"/>
<dbReference type="SUPFAM" id="SSF52058">
    <property type="entry name" value="L domain-like"/>
    <property type="match status" value="1"/>
</dbReference>
<evidence type="ECO:0000256" key="2">
    <source>
        <dbReference type="ARBA" id="ARBA00022614"/>
    </source>
</evidence>
<evidence type="ECO:0000256" key="4">
    <source>
        <dbReference type="ARBA" id="ARBA00023069"/>
    </source>
</evidence>
<dbReference type="InterPro" id="IPR001611">
    <property type="entry name" value="Leu-rich_rpt"/>
</dbReference>
<dbReference type="RefSeq" id="XP_008860924.1">
    <property type="nucleotide sequence ID" value="XM_008862702.1"/>
</dbReference>
<dbReference type="PANTHER" id="PTHR45973">
    <property type="entry name" value="PROTEIN PHOSPHATASE 1 REGULATORY SUBUNIT SDS22-RELATED"/>
    <property type="match status" value="1"/>
</dbReference>
<keyword evidence="2" id="KW-0433">Leucine-rich repeat</keyword>
<dbReference type="InterPro" id="IPR050576">
    <property type="entry name" value="Cilia_flagella_integrity"/>
</dbReference>
<gene>
    <name evidence="6" type="ORF">H310_00079</name>
</gene>
<dbReference type="VEuPathDB" id="FungiDB:H310_00079"/>
<dbReference type="InterPro" id="IPR032675">
    <property type="entry name" value="LRR_dom_sf"/>
</dbReference>
<reference evidence="6" key="1">
    <citation type="submission" date="2013-12" db="EMBL/GenBank/DDBJ databases">
        <title>The Genome Sequence of Aphanomyces invadans NJM9701.</title>
        <authorList>
            <consortium name="The Broad Institute Genomics Platform"/>
            <person name="Russ C."/>
            <person name="Tyler B."/>
            <person name="van West P."/>
            <person name="Dieguez-Uribeondo J."/>
            <person name="Young S.K."/>
            <person name="Zeng Q."/>
            <person name="Gargeya S."/>
            <person name="Fitzgerald M."/>
            <person name="Abouelleil A."/>
            <person name="Alvarado L."/>
            <person name="Chapman S.B."/>
            <person name="Gainer-Dewar J."/>
            <person name="Goldberg J."/>
            <person name="Griggs A."/>
            <person name="Gujja S."/>
            <person name="Hansen M."/>
            <person name="Howarth C."/>
            <person name="Imamovic A."/>
            <person name="Ireland A."/>
            <person name="Larimer J."/>
            <person name="McCowan C."/>
            <person name="Murphy C."/>
            <person name="Pearson M."/>
            <person name="Poon T.W."/>
            <person name="Priest M."/>
            <person name="Roberts A."/>
            <person name="Saif S."/>
            <person name="Shea T."/>
            <person name="Sykes S."/>
            <person name="Wortman J."/>
            <person name="Nusbaum C."/>
            <person name="Birren B."/>
        </authorList>
    </citation>
    <scope>NUCLEOTIDE SEQUENCE [LARGE SCALE GENOMIC DNA]</scope>
    <source>
        <strain evidence="6">NJM9701</strain>
    </source>
</reference>
<name>A0A024UV48_9STRA</name>
<keyword evidence="5" id="KW-0966">Cell projection</keyword>